<keyword evidence="1" id="KW-0175">Coiled coil</keyword>
<sequence>PAQPTTRQRLEHWALPVACLAGVLALAALGVVLSRGPAAPGVPPGRVEALEQRLAQLQPLADRQAASEAALAEMRQGLQAQQAALQAQQSAAQAQQAEAGQALQALRTQIEGQRSDREALARAADARIAEAESALSQRITGAEAQLAQRVAAAEAALNPRFAAVEGAMQQRIAAAEDAARQRMAERDRQLDARFTVVEQRESRLTAAERRLSQLVATTATATALEAGKPLGQALSGLPGEAPAALSRYAAAVPPTEASLRLSFEEAARAARAKAEPATEGQGLLEAAATRLGNLVTVRRGETVVWGDGISGELETARRALDAGDLVAAVQRVEGLPEPVRAAMAPWLDQAKGLIAARGALDALRSGGQG</sequence>
<dbReference type="EMBL" id="MLCO01000392">
    <property type="protein sequence ID" value="ONG44712.1"/>
    <property type="molecule type" value="Genomic_DNA"/>
</dbReference>
<evidence type="ECO:0000313" key="3">
    <source>
        <dbReference type="EMBL" id="ONG44712.1"/>
    </source>
</evidence>
<accession>A0A1V2GWM2</accession>
<protein>
    <submittedName>
        <fullName evidence="3">Uncharacterized protein</fullName>
    </submittedName>
</protein>
<organism evidence="3 4">
    <name type="scientific">Teichococcus deserti</name>
    <dbReference type="NCBI Taxonomy" id="1817963"/>
    <lineage>
        <taxon>Bacteria</taxon>
        <taxon>Pseudomonadati</taxon>
        <taxon>Pseudomonadota</taxon>
        <taxon>Alphaproteobacteria</taxon>
        <taxon>Acetobacterales</taxon>
        <taxon>Roseomonadaceae</taxon>
        <taxon>Roseomonas</taxon>
    </lineage>
</organism>
<feature type="non-terminal residue" evidence="3">
    <location>
        <position position="1"/>
    </location>
</feature>
<comment type="caution">
    <text evidence="3">The sequence shown here is derived from an EMBL/GenBank/DDBJ whole genome shotgun (WGS) entry which is preliminary data.</text>
</comment>
<gene>
    <name evidence="3" type="ORF">BKE38_27500</name>
</gene>
<dbReference type="RefSeq" id="WP_076960421.1">
    <property type="nucleotide sequence ID" value="NZ_MLCO01000392.1"/>
</dbReference>
<keyword evidence="2" id="KW-0812">Transmembrane</keyword>
<name>A0A1V2GWM2_9PROT</name>
<feature type="transmembrane region" description="Helical" evidence="2">
    <location>
        <begin position="12"/>
        <end position="33"/>
    </location>
</feature>
<keyword evidence="2" id="KW-1133">Transmembrane helix</keyword>
<dbReference type="Proteomes" id="UP000188879">
    <property type="component" value="Unassembled WGS sequence"/>
</dbReference>
<reference evidence="3 4" key="1">
    <citation type="submission" date="2016-10" db="EMBL/GenBank/DDBJ databases">
        <title>Draft Genome sequence of Roseomonas sp. strain M3.</title>
        <authorList>
            <person name="Subhash Y."/>
            <person name="Lee S."/>
        </authorList>
    </citation>
    <scope>NUCLEOTIDE SEQUENCE [LARGE SCALE GENOMIC DNA]</scope>
    <source>
        <strain evidence="3 4">M3</strain>
    </source>
</reference>
<proteinExistence type="predicted"/>
<dbReference type="AlphaFoldDB" id="A0A1V2GWM2"/>
<keyword evidence="2" id="KW-0472">Membrane</keyword>
<feature type="coiled-coil region" evidence="1">
    <location>
        <begin position="78"/>
        <end position="123"/>
    </location>
</feature>
<evidence type="ECO:0000313" key="4">
    <source>
        <dbReference type="Proteomes" id="UP000188879"/>
    </source>
</evidence>
<evidence type="ECO:0000256" key="2">
    <source>
        <dbReference type="SAM" id="Phobius"/>
    </source>
</evidence>
<evidence type="ECO:0000256" key="1">
    <source>
        <dbReference type="SAM" id="Coils"/>
    </source>
</evidence>
<keyword evidence="4" id="KW-1185">Reference proteome</keyword>